<feature type="region of interest" description="Disordered" evidence="1">
    <location>
        <begin position="1"/>
        <end position="68"/>
    </location>
</feature>
<organism evidence="2 3">
    <name type="scientific">Brassica cretica</name>
    <name type="common">Mustard</name>
    <dbReference type="NCBI Taxonomy" id="69181"/>
    <lineage>
        <taxon>Eukaryota</taxon>
        <taxon>Viridiplantae</taxon>
        <taxon>Streptophyta</taxon>
        <taxon>Embryophyta</taxon>
        <taxon>Tracheophyta</taxon>
        <taxon>Spermatophyta</taxon>
        <taxon>Magnoliopsida</taxon>
        <taxon>eudicotyledons</taxon>
        <taxon>Gunneridae</taxon>
        <taxon>Pentapetalae</taxon>
        <taxon>rosids</taxon>
        <taxon>malvids</taxon>
        <taxon>Brassicales</taxon>
        <taxon>Brassicaceae</taxon>
        <taxon>Brassiceae</taxon>
        <taxon>Brassica</taxon>
    </lineage>
</organism>
<feature type="compositionally biased region" description="Polar residues" evidence="1">
    <location>
        <begin position="21"/>
        <end position="31"/>
    </location>
</feature>
<protein>
    <submittedName>
        <fullName evidence="2">Uncharacterized protein</fullName>
    </submittedName>
</protein>
<comment type="caution">
    <text evidence="2">The sequence shown here is derived from an EMBL/GenBank/DDBJ whole genome shotgun (WGS) entry which is preliminary data.</text>
</comment>
<sequence length="68" mass="7691">MTHRSLSYSGLEEIDTGLQRPRSTLIQFQNGSRERQGGARDTDPTTQPLYLRESNSIRNEDLPSSGIR</sequence>
<evidence type="ECO:0000313" key="3">
    <source>
        <dbReference type="Proteomes" id="UP000712281"/>
    </source>
</evidence>
<feature type="compositionally biased region" description="Polar residues" evidence="1">
    <location>
        <begin position="44"/>
        <end position="57"/>
    </location>
</feature>
<accession>A0A8S9HIX8</accession>
<evidence type="ECO:0000313" key="2">
    <source>
        <dbReference type="EMBL" id="KAF2556456.1"/>
    </source>
</evidence>
<evidence type="ECO:0000256" key="1">
    <source>
        <dbReference type="SAM" id="MobiDB-lite"/>
    </source>
</evidence>
<proteinExistence type="predicted"/>
<gene>
    <name evidence="2" type="ORF">F2Q68_00017204</name>
</gene>
<feature type="compositionally biased region" description="Basic and acidic residues" evidence="1">
    <location>
        <begin position="32"/>
        <end position="43"/>
    </location>
</feature>
<dbReference type="AlphaFoldDB" id="A0A8S9HIX8"/>
<name>A0A8S9HIX8_BRACR</name>
<reference evidence="2" key="1">
    <citation type="submission" date="2019-12" db="EMBL/GenBank/DDBJ databases">
        <title>Genome sequencing and annotation of Brassica cretica.</title>
        <authorList>
            <person name="Studholme D.J."/>
            <person name="Sarris P.F."/>
        </authorList>
    </citation>
    <scope>NUCLEOTIDE SEQUENCE</scope>
    <source>
        <strain evidence="2">PFS-001/15</strain>
        <tissue evidence="2">Leaf</tissue>
    </source>
</reference>
<dbReference type="Proteomes" id="UP000712281">
    <property type="component" value="Unassembled WGS sequence"/>
</dbReference>
<dbReference type="EMBL" id="QGKW02001940">
    <property type="protein sequence ID" value="KAF2556456.1"/>
    <property type="molecule type" value="Genomic_DNA"/>
</dbReference>